<evidence type="ECO:0000313" key="2">
    <source>
        <dbReference type="Proteomes" id="UP001055072"/>
    </source>
</evidence>
<keyword evidence="2" id="KW-1185">Reference proteome</keyword>
<protein>
    <submittedName>
        <fullName evidence="1">Uncharacterized protein</fullName>
    </submittedName>
</protein>
<sequence>MASNRKKSKKSQKDPLLDIPEADQWRIIRDSGILQKLETNATSQPEATPTQQAEEHLLSPFWEEFFAATSLIIPHCFLLLMMEILAHYQYGRKPTLEALADRMIPGIPIICIGIWYSNRHKNTRWMQSLLFALGVGSGSRLIWLLNHANWRDVMRFTPPLATAWIYATMQLNLTYAVLSLLATYGFIWYKNLRLFPSV</sequence>
<dbReference type="EMBL" id="MU274904">
    <property type="protein sequence ID" value="KAI0091962.1"/>
    <property type="molecule type" value="Genomic_DNA"/>
</dbReference>
<dbReference type="Proteomes" id="UP001055072">
    <property type="component" value="Unassembled WGS sequence"/>
</dbReference>
<reference evidence="1" key="1">
    <citation type="journal article" date="2021" name="Environ. Microbiol.">
        <title>Gene family expansions and transcriptome signatures uncover fungal adaptations to wood decay.</title>
        <authorList>
            <person name="Hage H."/>
            <person name="Miyauchi S."/>
            <person name="Viragh M."/>
            <person name="Drula E."/>
            <person name="Min B."/>
            <person name="Chaduli D."/>
            <person name="Navarro D."/>
            <person name="Favel A."/>
            <person name="Norest M."/>
            <person name="Lesage-Meessen L."/>
            <person name="Balint B."/>
            <person name="Merenyi Z."/>
            <person name="de Eugenio L."/>
            <person name="Morin E."/>
            <person name="Martinez A.T."/>
            <person name="Baldrian P."/>
            <person name="Stursova M."/>
            <person name="Martinez M.J."/>
            <person name="Novotny C."/>
            <person name="Magnuson J.K."/>
            <person name="Spatafora J.W."/>
            <person name="Maurice S."/>
            <person name="Pangilinan J."/>
            <person name="Andreopoulos W."/>
            <person name="LaButti K."/>
            <person name="Hundley H."/>
            <person name="Na H."/>
            <person name="Kuo A."/>
            <person name="Barry K."/>
            <person name="Lipzen A."/>
            <person name="Henrissat B."/>
            <person name="Riley R."/>
            <person name="Ahrendt S."/>
            <person name="Nagy L.G."/>
            <person name="Grigoriev I.V."/>
            <person name="Martin F."/>
            <person name="Rosso M.N."/>
        </authorList>
    </citation>
    <scope>NUCLEOTIDE SEQUENCE</scope>
    <source>
        <strain evidence="1">CBS 384.51</strain>
    </source>
</reference>
<proteinExistence type="predicted"/>
<gene>
    <name evidence="1" type="ORF">BDY19DRAFT_927704</name>
</gene>
<evidence type="ECO:0000313" key="1">
    <source>
        <dbReference type="EMBL" id="KAI0091962.1"/>
    </source>
</evidence>
<comment type="caution">
    <text evidence="1">The sequence shown here is derived from an EMBL/GenBank/DDBJ whole genome shotgun (WGS) entry which is preliminary data.</text>
</comment>
<organism evidence="1 2">
    <name type="scientific">Irpex rosettiformis</name>
    <dbReference type="NCBI Taxonomy" id="378272"/>
    <lineage>
        <taxon>Eukaryota</taxon>
        <taxon>Fungi</taxon>
        <taxon>Dikarya</taxon>
        <taxon>Basidiomycota</taxon>
        <taxon>Agaricomycotina</taxon>
        <taxon>Agaricomycetes</taxon>
        <taxon>Polyporales</taxon>
        <taxon>Irpicaceae</taxon>
        <taxon>Irpex</taxon>
    </lineage>
</organism>
<accession>A0ACB8UCD5</accession>
<name>A0ACB8UCD5_9APHY</name>